<dbReference type="InterPro" id="IPR023286">
    <property type="entry name" value="ABATE_dom_sf"/>
</dbReference>
<dbReference type="AlphaFoldDB" id="A0A9X2CXX6"/>
<evidence type="ECO:0000313" key="1">
    <source>
        <dbReference type="EMBL" id="MCL9682900.1"/>
    </source>
</evidence>
<dbReference type="SUPFAM" id="SSF160904">
    <property type="entry name" value="Jann2411-like"/>
    <property type="match status" value="1"/>
</dbReference>
<dbReference type="EMBL" id="JAJKBJ010000001">
    <property type="protein sequence ID" value="MCL9682900.1"/>
    <property type="molecule type" value="Genomic_DNA"/>
</dbReference>
<reference evidence="1" key="1">
    <citation type="submission" date="2021-11" db="EMBL/GenBank/DDBJ databases">
        <title>Legionella maioricencis sp. nov., a new species isolated from hot water samples in Mallorca.</title>
        <authorList>
            <person name="Crespi S."/>
            <person name="Drasar V."/>
            <person name="Salva-Serra F."/>
            <person name="Jaen-Luchoro D."/>
            <person name="Pineiro-Iglesias B."/>
            <person name="Aliaga F."/>
            <person name="Fernandez-Juarez V."/>
            <person name="Coll G."/>
            <person name="Moore E.R.B."/>
            <person name="Bennasar-Figueras A."/>
        </authorList>
    </citation>
    <scope>NUCLEOTIDE SEQUENCE</scope>
    <source>
        <strain evidence="1">HCPI-6</strain>
    </source>
</reference>
<dbReference type="RefSeq" id="WP_250420705.1">
    <property type="nucleotide sequence ID" value="NZ_JAJKBJ010000001.1"/>
</dbReference>
<sequence>MEKALHDYFCINTGEGLEFYGAKESSFLVEAANFHIERVNGKDCPNTLPQLDAIIYECMEEYYKNGLTDNLVNKLNEILWNVRIQFLVGNRENKLSAIHVAYMPKNPSPLVFGAYMFSNVTSLGGLQGLKRCCNKDCLKFFIGRSNAKWCSSSCGSKYRVNKMRKSKKAACSELFL</sequence>
<proteinExistence type="predicted"/>
<organism evidence="1 2">
    <name type="scientific">Legionella maioricensis</name>
    <dbReference type="NCBI Taxonomy" id="2896528"/>
    <lineage>
        <taxon>Bacteria</taxon>
        <taxon>Pseudomonadati</taxon>
        <taxon>Pseudomonadota</taxon>
        <taxon>Gammaproteobacteria</taxon>
        <taxon>Legionellales</taxon>
        <taxon>Legionellaceae</taxon>
        <taxon>Legionella</taxon>
    </lineage>
</organism>
<keyword evidence="2" id="KW-1185">Reference proteome</keyword>
<name>A0A9X2CXX6_9GAMM</name>
<evidence type="ECO:0000313" key="2">
    <source>
        <dbReference type="Proteomes" id="UP001139721"/>
    </source>
</evidence>
<dbReference type="Proteomes" id="UP001139721">
    <property type="component" value="Unassembled WGS sequence"/>
</dbReference>
<dbReference type="Gene3D" id="1.10.3300.10">
    <property type="entry name" value="Jann2411-like domain"/>
    <property type="match status" value="1"/>
</dbReference>
<protein>
    <submittedName>
        <fullName evidence="1">CGNR zinc finger domain-containing protein</fullName>
    </submittedName>
</protein>
<comment type="caution">
    <text evidence="1">The sequence shown here is derived from an EMBL/GenBank/DDBJ whole genome shotgun (WGS) entry which is preliminary data.</text>
</comment>
<gene>
    <name evidence="1" type="ORF">LOX96_02225</name>
</gene>
<accession>A0A9X2CXX6</accession>